<gene>
    <name evidence="2" type="ORF">BZA70DRAFT_167534</name>
</gene>
<evidence type="ECO:0000313" key="3">
    <source>
        <dbReference type="Proteomes" id="UP001498771"/>
    </source>
</evidence>
<comment type="caution">
    <text evidence="2">The sequence shown here is derived from an EMBL/GenBank/DDBJ whole genome shotgun (WGS) entry which is preliminary data.</text>
</comment>
<reference evidence="2 3" key="1">
    <citation type="submission" date="2024-03" db="EMBL/GenBank/DDBJ databases">
        <title>Genome-scale model development and genomic sequencing of the oleaginous clade Lipomyces.</title>
        <authorList>
            <consortium name="Lawrence Berkeley National Laboratory"/>
            <person name="Czajka J.J."/>
            <person name="Han Y."/>
            <person name="Kim J."/>
            <person name="Mondo S.J."/>
            <person name="Hofstad B.A."/>
            <person name="Robles A."/>
            <person name="Haridas S."/>
            <person name="Riley R."/>
            <person name="LaButti K."/>
            <person name="Pangilinan J."/>
            <person name="Andreopoulos W."/>
            <person name="Lipzen A."/>
            <person name="Yan J."/>
            <person name="Wang M."/>
            <person name="Ng V."/>
            <person name="Grigoriev I.V."/>
            <person name="Spatafora J.W."/>
            <person name="Magnuson J.K."/>
            <person name="Baker S.E."/>
            <person name="Pomraning K.R."/>
        </authorList>
    </citation>
    <scope>NUCLEOTIDE SEQUENCE [LARGE SCALE GENOMIC DNA]</scope>
    <source>
        <strain evidence="2 3">Phaff 52-87</strain>
    </source>
</reference>
<accession>A0ABR1F565</accession>
<name>A0ABR1F565_9ASCO</name>
<evidence type="ECO:0000313" key="2">
    <source>
        <dbReference type="EMBL" id="KAK7204979.1"/>
    </source>
</evidence>
<protein>
    <submittedName>
        <fullName evidence="2">Uncharacterized protein</fullName>
    </submittedName>
</protein>
<sequence length="218" mass="24492">MDAVEVSRVFNEPRQVCLKRRADWFVCLYLRSGELVVGRRFHLHACKMEDRSLVCLDTCCFSEYRYLRLNQQNKLIYLTLNLFTARPTQTTATSKHFFCSPARPGRLSAIPRDFNILTNILHKDSSSPRAKPESNNKPPSKPDLSLNPRINSSTQSTPKSLAFGLVCDSCLDCGGSRAGFIASFKQGYVSSYEIIRGVKPKVDKHTNSSLRSFTSGSS</sequence>
<keyword evidence="3" id="KW-1185">Reference proteome</keyword>
<dbReference type="EMBL" id="JBBJBU010000006">
    <property type="protein sequence ID" value="KAK7204979.1"/>
    <property type="molecule type" value="Genomic_DNA"/>
</dbReference>
<dbReference type="Proteomes" id="UP001498771">
    <property type="component" value="Unassembled WGS sequence"/>
</dbReference>
<feature type="region of interest" description="Disordered" evidence="1">
    <location>
        <begin position="124"/>
        <end position="157"/>
    </location>
</feature>
<dbReference type="RefSeq" id="XP_064768012.1">
    <property type="nucleotide sequence ID" value="XM_064909845.1"/>
</dbReference>
<organism evidence="2 3">
    <name type="scientific">Myxozyma melibiosi</name>
    <dbReference type="NCBI Taxonomy" id="54550"/>
    <lineage>
        <taxon>Eukaryota</taxon>
        <taxon>Fungi</taxon>
        <taxon>Dikarya</taxon>
        <taxon>Ascomycota</taxon>
        <taxon>Saccharomycotina</taxon>
        <taxon>Lipomycetes</taxon>
        <taxon>Lipomycetales</taxon>
        <taxon>Lipomycetaceae</taxon>
        <taxon>Myxozyma</taxon>
    </lineage>
</organism>
<evidence type="ECO:0000256" key="1">
    <source>
        <dbReference type="SAM" id="MobiDB-lite"/>
    </source>
</evidence>
<feature type="compositionally biased region" description="Polar residues" evidence="1">
    <location>
        <begin position="148"/>
        <end position="157"/>
    </location>
</feature>
<dbReference type="GeneID" id="90035357"/>
<proteinExistence type="predicted"/>
<feature type="compositionally biased region" description="Basic and acidic residues" evidence="1">
    <location>
        <begin position="124"/>
        <end position="134"/>
    </location>
</feature>